<organism evidence="1 2">
    <name type="scientific">Paenibacillus oryzisoli</name>
    <dbReference type="NCBI Taxonomy" id="1850517"/>
    <lineage>
        <taxon>Bacteria</taxon>
        <taxon>Bacillati</taxon>
        <taxon>Bacillota</taxon>
        <taxon>Bacilli</taxon>
        <taxon>Bacillales</taxon>
        <taxon>Paenibacillaceae</taxon>
        <taxon>Paenibacillus</taxon>
    </lineage>
</organism>
<evidence type="ECO:0000313" key="1">
    <source>
        <dbReference type="EMBL" id="OAS19235.1"/>
    </source>
</evidence>
<proteinExistence type="predicted"/>
<dbReference type="Proteomes" id="UP000078454">
    <property type="component" value="Unassembled WGS sequence"/>
</dbReference>
<dbReference type="RefSeq" id="WP_068663633.1">
    <property type="nucleotide sequence ID" value="NZ_LYPB01000058.1"/>
</dbReference>
<comment type="caution">
    <text evidence="1">The sequence shown here is derived from an EMBL/GenBank/DDBJ whole genome shotgun (WGS) entry which is preliminary data.</text>
</comment>
<reference evidence="1 2" key="1">
    <citation type="submission" date="2016-05" db="EMBL/GenBank/DDBJ databases">
        <title>Paenibacillus sp. 1ZS3-15 nov., isolated from the rhizosphere soil.</title>
        <authorList>
            <person name="Zhang X.X."/>
            <person name="Zhang J."/>
        </authorList>
    </citation>
    <scope>NUCLEOTIDE SEQUENCE [LARGE SCALE GENOMIC DNA]</scope>
    <source>
        <strain evidence="1 2">1ZS3-15</strain>
    </source>
</reference>
<name>A0A198ADS1_9BACL</name>
<sequence>MPEQNIDTSRLPKFNHYTEAVEYFDRFGKLTFFGWVGRNRQMAVYTFLRKNGVEYFVDIYEDGEVAVRLKNNVQDF</sequence>
<evidence type="ECO:0000313" key="2">
    <source>
        <dbReference type="Proteomes" id="UP000078454"/>
    </source>
</evidence>
<dbReference type="AlphaFoldDB" id="A0A198ADS1"/>
<dbReference type="STRING" id="1850517.A8708_26350"/>
<protein>
    <submittedName>
        <fullName evidence="1">Uncharacterized protein</fullName>
    </submittedName>
</protein>
<keyword evidence="2" id="KW-1185">Reference proteome</keyword>
<dbReference type="EMBL" id="LYPB01000058">
    <property type="protein sequence ID" value="OAS19235.1"/>
    <property type="molecule type" value="Genomic_DNA"/>
</dbReference>
<dbReference type="OrthoDB" id="2642188at2"/>
<gene>
    <name evidence="1" type="ORF">A8708_26350</name>
</gene>
<accession>A0A198ADS1</accession>